<dbReference type="AlphaFoldDB" id="A0A1X6WSV3"/>
<protein>
    <submittedName>
        <fullName evidence="7">Sodium-dependent transporter</fullName>
    </submittedName>
</protein>
<dbReference type="InterPro" id="IPR004710">
    <property type="entry name" value="Bilac:Na_transpt"/>
</dbReference>
<dbReference type="PANTHER" id="PTHR10361:SF28">
    <property type="entry name" value="P3 PROTEIN-RELATED"/>
    <property type="match status" value="1"/>
</dbReference>
<dbReference type="InterPro" id="IPR038770">
    <property type="entry name" value="Na+/solute_symporter_sf"/>
</dbReference>
<keyword evidence="2 6" id="KW-0812">Transmembrane</keyword>
<name>A0A1X6WSV3_9MICO</name>
<feature type="transmembrane region" description="Helical" evidence="6">
    <location>
        <begin position="224"/>
        <end position="244"/>
    </location>
</feature>
<dbReference type="Proteomes" id="UP000195981">
    <property type="component" value="Unassembled WGS sequence"/>
</dbReference>
<dbReference type="OrthoDB" id="9806785at2"/>
<feature type="transmembrane region" description="Helical" evidence="6">
    <location>
        <begin position="43"/>
        <end position="66"/>
    </location>
</feature>
<feature type="transmembrane region" description="Helical" evidence="6">
    <location>
        <begin position="103"/>
        <end position="125"/>
    </location>
</feature>
<evidence type="ECO:0000256" key="5">
    <source>
        <dbReference type="SAM" id="MobiDB-lite"/>
    </source>
</evidence>
<dbReference type="GO" id="GO:0016020">
    <property type="term" value="C:membrane"/>
    <property type="evidence" value="ECO:0007669"/>
    <property type="project" value="UniProtKB-SubCell"/>
</dbReference>
<evidence type="ECO:0000313" key="8">
    <source>
        <dbReference type="Proteomes" id="UP000195981"/>
    </source>
</evidence>
<sequence>MTPSSPSPSSASSSSPSDPESPGTSGDDAHVVASAKEDSSARVAVTVFPLLVLGAAAFGFAVPGVASQMAPWVNVLLGIIMFGMGLTLTLPDFALVARRPLPVLIGVVAQYVIMPLVGLGISMALQLPPELAAGVILVGCAPGGTSSNVISYLARADTALSVTMTSISTLIAPLLTPALTLLLAGQYMPVDGGDMAMSIVKIVLLPVIAGLIVRLAFSRVIDRILPALPWISVLAISCVVAAVVGKSADKVMEAGLLVLLAVVLHNGLGYALGYGAARVLRQPVRAARTVSIEVGMQNSGLAAGLAAQYFSPAAALPAAVFSIWHNLSGALLASIYRRSDARRTASPQGADAA</sequence>
<dbReference type="Gene3D" id="1.20.1530.20">
    <property type="match status" value="1"/>
</dbReference>
<dbReference type="PANTHER" id="PTHR10361">
    <property type="entry name" value="SODIUM-BILE ACID COTRANSPORTER"/>
    <property type="match status" value="1"/>
</dbReference>
<feature type="transmembrane region" description="Helical" evidence="6">
    <location>
        <begin position="72"/>
        <end position="91"/>
    </location>
</feature>
<keyword evidence="3 6" id="KW-1133">Transmembrane helix</keyword>
<feature type="transmembrane region" description="Helical" evidence="6">
    <location>
        <begin position="256"/>
        <end position="277"/>
    </location>
</feature>
<feature type="transmembrane region" description="Helical" evidence="6">
    <location>
        <begin position="166"/>
        <end position="189"/>
    </location>
</feature>
<evidence type="ECO:0000256" key="1">
    <source>
        <dbReference type="ARBA" id="ARBA00004141"/>
    </source>
</evidence>
<dbReference type="EMBL" id="FWFG01000007">
    <property type="protein sequence ID" value="SLM87891.1"/>
    <property type="molecule type" value="Genomic_DNA"/>
</dbReference>
<dbReference type="InterPro" id="IPR002657">
    <property type="entry name" value="BilAc:Na_symport/Acr3"/>
</dbReference>
<dbReference type="RefSeq" id="WP_087101635.1">
    <property type="nucleotide sequence ID" value="NZ_FWFG01000007.1"/>
</dbReference>
<evidence type="ECO:0000313" key="7">
    <source>
        <dbReference type="EMBL" id="SLM87891.1"/>
    </source>
</evidence>
<evidence type="ECO:0000256" key="4">
    <source>
        <dbReference type="ARBA" id="ARBA00023136"/>
    </source>
</evidence>
<proteinExistence type="predicted"/>
<comment type="subcellular location">
    <subcellularLocation>
        <location evidence="1">Membrane</location>
        <topology evidence="1">Multi-pass membrane protein</topology>
    </subcellularLocation>
</comment>
<feature type="compositionally biased region" description="Low complexity" evidence="5">
    <location>
        <begin position="1"/>
        <end position="22"/>
    </location>
</feature>
<keyword evidence="4 6" id="KW-0472">Membrane</keyword>
<feature type="transmembrane region" description="Helical" evidence="6">
    <location>
        <begin position="131"/>
        <end position="154"/>
    </location>
</feature>
<dbReference type="Pfam" id="PF01758">
    <property type="entry name" value="SBF"/>
    <property type="match status" value="1"/>
</dbReference>
<feature type="transmembrane region" description="Helical" evidence="6">
    <location>
        <begin position="195"/>
        <end position="217"/>
    </location>
</feature>
<evidence type="ECO:0000256" key="2">
    <source>
        <dbReference type="ARBA" id="ARBA00022692"/>
    </source>
</evidence>
<reference evidence="7 8" key="1">
    <citation type="submission" date="2017-02" db="EMBL/GenBank/DDBJ databases">
        <authorList>
            <person name="Peterson S.W."/>
        </authorList>
    </citation>
    <scope>NUCLEOTIDE SEQUENCE [LARGE SCALE GENOMIC DNA]</scope>
    <source>
        <strain evidence="7 8">CIP104813</strain>
    </source>
</reference>
<organism evidence="7 8">
    <name type="scientific">Brachybacterium nesterenkovii</name>
    <dbReference type="NCBI Taxonomy" id="47847"/>
    <lineage>
        <taxon>Bacteria</taxon>
        <taxon>Bacillati</taxon>
        <taxon>Actinomycetota</taxon>
        <taxon>Actinomycetes</taxon>
        <taxon>Micrococcales</taxon>
        <taxon>Dermabacteraceae</taxon>
        <taxon>Brachybacterium</taxon>
    </lineage>
</organism>
<evidence type="ECO:0000256" key="3">
    <source>
        <dbReference type="ARBA" id="ARBA00022989"/>
    </source>
</evidence>
<gene>
    <name evidence="7" type="ORF">FM110_00510</name>
</gene>
<feature type="region of interest" description="Disordered" evidence="5">
    <location>
        <begin position="1"/>
        <end position="29"/>
    </location>
</feature>
<accession>A0A1X6WSV3</accession>
<keyword evidence="8" id="KW-1185">Reference proteome</keyword>
<evidence type="ECO:0000256" key="6">
    <source>
        <dbReference type="SAM" id="Phobius"/>
    </source>
</evidence>